<accession>A0A8T2NVR1</accession>
<dbReference type="EMBL" id="JAFBMS010000020">
    <property type="protein sequence ID" value="KAG9344259.1"/>
    <property type="molecule type" value="Genomic_DNA"/>
</dbReference>
<dbReference type="SMART" id="SM00220">
    <property type="entry name" value="S_TKc"/>
    <property type="match status" value="1"/>
</dbReference>
<feature type="domain" description="Z-binding" evidence="8">
    <location>
        <begin position="89"/>
        <end position="155"/>
    </location>
</feature>
<dbReference type="PANTHER" id="PTHR11042">
    <property type="entry name" value="EUKARYOTIC TRANSLATION INITIATION FACTOR 2-ALPHA KINASE EIF2-ALPHA KINASE -RELATED"/>
    <property type="match status" value="1"/>
</dbReference>
<keyword evidence="1" id="KW-0808">Transferase</keyword>
<dbReference type="GO" id="GO:0003723">
    <property type="term" value="F:RNA binding"/>
    <property type="evidence" value="ECO:0007669"/>
    <property type="project" value="UniProtKB-KW"/>
</dbReference>
<keyword evidence="5" id="KW-0694">RNA-binding</keyword>
<reference evidence="9" key="1">
    <citation type="thesis" date="2021" institute="BYU ScholarsArchive" country="Provo, UT, USA">
        <title>Applications of and Algorithms for Genome Assembly and Genomic Analyses with an Emphasis on Marine Teleosts.</title>
        <authorList>
            <person name="Pickett B.D."/>
        </authorList>
    </citation>
    <scope>NUCLEOTIDE SEQUENCE</scope>
    <source>
        <strain evidence="9">HI-2016</strain>
    </source>
</reference>
<dbReference type="InterPro" id="IPR000719">
    <property type="entry name" value="Prot_kinase_dom"/>
</dbReference>
<evidence type="ECO:0000256" key="2">
    <source>
        <dbReference type="ARBA" id="ARBA00022741"/>
    </source>
</evidence>
<organism evidence="9 10">
    <name type="scientific">Albula glossodonta</name>
    <name type="common">roundjaw bonefish</name>
    <dbReference type="NCBI Taxonomy" id="121402"/>
    <lineage>
        <taxon>Eukaryota</taxon>
        <taxon>Metazoa</taxon>
        <taxon>Chordata</taxon>
        <taxon>Craniata</taxon>
        <taxon>Vertebrata</taxon>
        <taxon>Euteleostomi</taxon>
        <taxon>Actinopterygii</taxon>
        <taxon>Neopterygii</taxon>
        <taxon>Teleostei</taxon>
        <taxon>Albuliformes</taxon>
        <taxon>Albulidae</taxon>
        <taxon>Albula</taxon>
    </lineage>
</organism>
<dbReference type="Pfam" id="PF00069">
    <property type="entry name" value="Pkinase"/>
    <property type="match status" value="1"/>
</dbReference>
<dbReference type="SMART" id="SM00550">
    <property type="entry name" value="Zalpha"/>
    <property type="match status" value="2"/>
</dbReference>
<dbReference type="PROSITE" id="PS50139">
    <property type="entry name" value="Z_BINDING"/>
    <property type="match status" value="2"/>
</dbReference>
<keyword evidence="2" id="KW-0547">Nucleotide-binding</keyword>
<evidence type="ECO:0000313" key="10">
    <source>
        <dbReference type="Proteomes" id="UP000824540"/>
    </source>
</evidence>
<keyword evidence="10" id="KW-1185">Reference proteome</keyword>
<keyword evidence="3" id="KW-0418">Kinase</keyword>
<gene>
    <name evidence="9" type="ORF">JZ751_010928</name>
</gene>
<evidence type="ECO:0000256" key="3">
    <source>
        <dbReference type="ARBA" id="ARBA00022777"/>
    </source>
</evidence>
<dbReference type="Pfam" id="PF02295">
    <property type="entry name" value="z-alpha"/>
    <property type="match status" value="2"/>
</dbReference>
<dbReference type="Gene3D" id="1.10.10.10">
    <property type="entry name" value="Winged helix-like DNA-binding domain superfamily/Winged helix DNA-binding domain"/>
    <property type="match status" value="2"/>
</dbReference>
<evidence type="ECO:0000256" key="4">
    <source>
        <dbReference type="ARBA" id="ARBA00022840"/>
    </source>
</evidence>
<dbReference type="SUPFAM" id="SSF56112">
    <property type="entry name" value="Protein kinase-like (PK-like)"/>
    <property type="match status" value="1"/>
</dbReference>
<evidence type="ECO:0000259" key="8">
    <source>
        <dbReference type="PROSITE" id="PS50139"/>
    </source>
</evidence>
<protein>
    <submittedName>
        <fullName evidence="9">Uncharacterized protein</fullName>
    </submittedName>
</protein>
<dbReference type="Gene3D" id="1.10.510.10">
    <property type="entry name" value="Transferase(Phosphotransferase) domain 1"/>
    <property type="match status" value="2"/>
</dbReference>
<dbReference type="InterPro" id="IPR011009">
    <property type="entry name" value="Kinase-like_dom_sf"/>
</dbReference>
<dbReference type="GO" id="GO:0005634">
    <property type="term" value="C:nucleus"/>
    <property type="evidence" value="ECO:0007669"/>
    <property type="project" value="TreeGrafter"/>
</dbReference>
<evidence type="ECO:0000259" key="7">
    <source>
        <dbReference type="PROSITE" id="PS50011"/>
    </source>
</evidence>
<name>A0A8T2NVR1_9TELE</name>
<dbReference type="InterPro" id="IPR036388">
    <property type="entry name" value="WH-like_DNA-bd_sf"/>
</dbReference>
<evidence type="ECO:0000256" key="5">
    <source>
        <dbReference type="ARBA" id="ARBA00022884"/>
    </source>
</evidence>
<proteinExistence type="predicted"/>
<feature type="domain" description="Protein kinase" evidence="7">
    <location>
        <begin position="34"/>
        <end position="324"/>
    </location>
</feature>
<evidence type="ECO:0000313" key="9">
    <source>
        <dbReference type="EMBL" id="KAG9344259.1"/>
    </source>
</evidence>
<dbReference type="GO" id="GO:0004694">
    <property type="term" value="F:eukaryotic translation initiation factor 2alpha kinase activity"/>
    <property type="evidence" value="ECO:0007669"/>
    <property type="project" value="TreeGrafter"/>
</dbReference>
<dbReference type="AlphaFoldDB" id="A0A8T2NVR1"/>
<dbReference type="PANTHER" id="PTHR11042:SF91">
    <property type="entry name" value="EUKARYOTIC TRANSLATION INITIATION FACTOR 2-ALPHA KINASE"/>
    <property type="match status" value="1"/>
</dbReference>
<feature type="region of interest" description="Disordered" evidence="6">
    <location>
        <begin position="68"/>
        <end position="92"/>
    </location>
</feature>
<dbReference type="PROSITE" id="PS50011">
    <property type="entry name" value="PROTEIN_KINASE_DOM"/>
    <property type="match status" value="1"/>
</dbReference>
<evidence type="ECO:0000256" key="1">
    <source>
        <dbReference type="ARBA" id="ARBA00022679"/>
    </source>
</evidence>
<dbReference type="GO" id="GO:0005737">
    <property type="term" value="C:cytoplasm"/>
    <property type="evidence" value="ECO:0007669"/>
    <property type="project" value="TreeGrafter"/>
</dbReference>
<dbReference type="InterPro" id="IPR036390">
    <property type="entry name" value="WH_DNA-bd_sf"/>
</dbReference>
<feature type="domain" description="Z-binding" evidence="8">
    <location>
        <begin position="8"/>
        <end position="78"/>
    </location>
</feature>
<sequence length="324" mass="36902">MSLGVNNRDATKDLEEKICAFVMSKGEGAKLKAIEIAKGVGLTAAKDVNKTLYALLKAKRLQLLQPTTNNPPLWSLSGPTEPATDEAANPNVTPSETRILSFLRSQRGEKGVTALEISRKLKLERTPVNSQLYHMLEVGAVEVSESSPPEWKCTGDGISKNKKENRTPKTYLCIQMEFCSEGTLRKWIDERNEKEEDICRDKALSIFQNIVDGVQYIHSKDQIHRDLKENQSKYDEKVDIFSLGLILFELLWKLATGMERGKIWPDLRRGRFPENFCNQYTSEHTLIRRMLSELPRRRPTATDIAKRLKVFLEGHNGERDTRTV</sequence>
<dbReference type="GO" id="GO:0003726">
    <property type="term" value="F:double-stranded RNA adenosine deaminase activity"/>
    <property type="evidence" value="ECO:0007669"/>
    <property type="project" value="InterPro"/>
</dbReference>
<evidence type="ECO:0000256" key="6">
    <source>
        <dbReference type="SAM" id="MobiDB-lite"/>
    </source>
</evidence>
<dbReference type="GO" id="GO:0005524">
    <property type="term" value="F:ATP binding"/>
    <property type="evidence" value="ECO:0007669"/>
    <property type="project" value="UniProtKB-KW"/>
</dbReference>
<dbReference type="InterPro" id="IPR050339">
    <property type="entry name" value="CC_SR_Kinase"/>
</dbReference>
<keyword evidence="4" id="KW-0067">ATP-binding</keyword>
<dbReference type="OrthoDB" id="341578at2759"/>
<dbReference type="SUPFAM" id="SSF46785">
    <property type="entry name" value="Winged helix' DNA-binding domain"/>
    <property type="match status" value="2"/>
</dbReference>
<comment type="caution">
    <text evidence="9">The sequence shown here is derived from an EMBL/GenBank/DDBJ whole genome shotgun (WGS) entry which is preliminary data.</text>
</comment>
<dbReference type="Proteomes" id="UP000824540">
    <property type="component" value="Unassembled WGS sequence"/>
</dbReference>
<dbReference type="InterPro" id="IPR042371">
    <property type="entry name" value="Z_dom"/>
</dbReference>